<feature type="domain" description="STAS" evidence="1">
    <location>
        <begin position="22"/>
        <end position="120"/>
    </location>
</feature>
<organism evidence="2 3">
    <name type="scientific">Amycolatopsis albispora</name>
    <dbReference type="NCBI Taxonomy" id="1804986"/>
    <lineage>
        <taxon>Bacteria</taxon>
        <taxon>Bacillati</taxon>
        <taxon>Actinomycetota</taxon>
        <taxon>Actinomycetes</taxon>
        <taxon>Pseudonocardiales</taxon>
        <taxon>Pseudonocardiaceae</taxon>
        <taxon>Amycolatopsis</taxon>
    </lineage>
</organism>
<dbReference type="SUPFAM" id="SSF52091">
    <property type="entry name" value="SpoIIaa-like"/>
    <property type="match status" value="1"/>
</dbReference>
<name>A0A344L0I6_9PSEU</name>
<reference evidence="2 3" key="1">
    <citation type="submission" date="2016-04" db="EMBL/GenBank/DDBJ databases">
        <title>Complete genome sequence and analysis of deep-sea sediment isolate, Amycolatopsis sp. WP1.</title>
        <authorList>
            <person name="Wang H."/>
            <person name="Chen S."/>
            <person name="Wu Q."/>
        </authorList>
    </citation>
    <scope>NUCLEOTIDE SEQUENCE [LARGE SCALE GENOMIC DNA]</scope>
    <source>
        <strain evidence="2 3">WP1</strain>
    </source>
</reference>
<proteinExistence type="predicted"/>
<dbReference type="RefSeq" id="WP_162788292.1">
    <property type="nucleotide sequence ID" value="NZ_CP015163.1"/>
</dbReference>
<dbReference type="EMBL" id="CP015163">
    <property type="protein sequence ID" value="AXB41560.1"/>
    <property type="molecule type" value="Genomic_DNA"/>
</dbReference>
<accession>A0A344L0I6</accession>
<dbReference type="GO" id="GO:0043856">
    <property type="term" value="F:anti-sigma factor antagonist activity"/>
    <property type="evidence" value="ECO:0007669"/>
    <property type="project" value="TreeGrafter"/>
</dbReference>
<dbReference type="Proteomes" id="UP000250434">
    <property type="component" value="Chromosome"/>
</dbReference>
<evidence type="ECO:0000259" key="1">
    <source>
        <dbReference type="PROSITE" id="PS50801"/>
    </source>
</evidence>
<dbReference type="Pfam" id="PF01740">
    <property type="entry name" value="STAS"/>
    <property type="match status" value="1"/>
</dbReference>
<dbReference type="Gene3D" id="3.30.750.24">
    <property type="entry name" value="STAS domain"/>
    <property type="match status" value="1"/>
</dbReference>
<keyword evidence="3" id="KW-1185">Reference proteome</keyword>
<dbReference type="PANTHER" id="PTHR33495:SF13">
    <property type="entry name" value="ANTI-SIGMA-F FACTOR ANTAGONIST RSFB"/>
    <property type="match status" value="1"/>
</dbReference>
<sequence length="131" mass="13799">MNPPLSIDVAVYSAGLDDTLKVLTVSGEIDETAAAALQRAVDAAWRDPVPRLVLLDLAGVRSLCPRGARVLLAGEVRAKDHCGTQVVCRPSAHVRRMLASTSVADLLWCCDSVETALAGDPASIAVPRARN</sequence>
<gene>
    <name evidence="2" type="ORF">A4R43_02685</name>
</gene>
<dbReference type="InterPro" id="IPR036513">
    <property type="entry name" value="STAS_dom_sf"/>
</dbReference>
<dbReference type="AlphaFoldDB" id="A0A344L0I6"/>
<dbReference type="PANTHER" id="PTHR33495">
    <property type="entry name" value="ANTI-SIGMA FACTOR ANTAGONIST TM_1081-RELATED-RELATED"/>
    <property type="match status" value="1"/>
</dbReference>
<dbReference type="KEGG" id="aab:A4R43_02685"/>
<evidence type="ECO:0000313" key="2">
    <source>
        <dbReference type="EMBL" id="AXB41560.1"/>
    </source>
</evidence>
<protein>
    <recommendedName>
        <fullName evidence="1">STAS domain-containing protein</fullName>
    </recommendedName>
</protein>
<dbReference type="PROSITE" id="PS50801">
    <property type="entry name" value="STAS"/>
    <property type="match status" value="1"/>
</dbReference>
<dbReference type="InterPro" id="IPR002645">
    <property type="entry name" value="STAS_dom"/>
</dbReference>
<dbReference type="CDD" id="cd07043">
    <property type="entry name" value="STAS_anti-anti-sigma_factors"/>
    <property type="match status" value="1"/>
</dbReference>
<evidence type="ECO:0000313" key="3">
    <source>
        <dbReference type="Proteomes" id="UP000250434"/>
    </source>
</evidence>